<organism evidence="4 5">
    <name type="scientific">Syntrophorhabdus aromaticivorans</name>
    <dbReference type="NCBI Taxonomy" id="328301"/>
    <lineage>
        <taxon>Bacteria</taxon>
        <taxon>Pseudomonadati</taxon>
        <taxon>Thermodesulfobacteriota</taxon>
        <taxon>Syntrophorhabdia</taxon>
        <taxon>Syntrophorhabdales</taxon>
        <taxon>Syntrophorhabdaceae</taxon>
        <taxon>Syntrophorhabdus</taxon>
    </lineage>
</organism>
<evidence type="ECO:0000259" key="3">
    <source>
        <dbReference type="Pfam" id="PF17782"/>
    </source>
</evidence>
<evidence type="ECO:0000259" key="2">
    <source>
        <dbReference type="Pfam" id="PF02481"/>
    </source>
</evidence>
<dbReference type="Gene3D" id="3.40.50.450">
    <property type="match status" value="1"/>
</dbReference>
<reference evidence="4" key="2">
    <citation type="submission" date="2020-01" db="EMBL/GenBank/DDBJ databases">
        <authorList>
            <person name="Campanaro S."/>
        </authorList>
    </citation>
    <scope>NUCLEOTIDE SEQUENCE</scope>
    <source>
        <strain evidence="4">AS06rmzACSIP_7</strain>
    </source>
</reference>
<dbReference type="Pfam" id="PF02481">
    <property type="entry name" value="DNA_processg_A"/>
    <property type="match status" value="1"/>
</dbReference>
<comment type="caution">
    <text evidence="4">The sequence shown here is derived from an EMBL/GenBank/DDBJ whole genome shotgun (WGS) entry which is preliminary data.</text>
</comment>
<comment type="similarity">
    <text evidence="1">Belongs to the DprA/Smf family.</text>
</comment>
<reference evidence="4" key="1">
    <citation type="journal article" date="2020" name="Biotechnol. Biofuels">
        <title>New insights from the biogas microbiome by comprehensive genome-resolved metagenomics of nearly 1600 species originating from multiple anaerobic digesters.</title>
        <authorList>
            <person name="Campanaro S."/>
            <person name="Treu L."/>
            <person name="Rodriguez-R L.M."/>
            <person name="Kovalovszki A."/>
            <person name="Ziels R.M."/>
            <person name="Maus I."/>
            <person name="Zhu X."/>
            <person name="Kougias P.G."/>
            <person name="Basile A."/>
            <person name="Luo G."/>
            <person name="Schluter A."/>
            <person name="Konstantinidis K.T."/>
            <person name="Angelidaki I."/>
        </authorList>
    </citation>
    <scope>NUCLEOTIDE SEQUENCE</scope>
    <source>
        <strain evidence="4">AS06rmzACSIP_7</strain>
    </source>
</reference>
<evidence type="ECO:0000313" key="5">
    <source>
        <dbReference type="Proteomes" id="UP000777265"/>
    </source>
</evidence>
<protein>
    <submittedName>
        <fullName evidence="4">DNA-protecting protein DprA</fullName>
    </submittedName>
</protein>
<dbReference type="NCBIfam" id="TIGR00732">
    <property type="entry name" value="dprA"/>
    <property type="match status" value="1"/>
</dbReference>
<feature type="domain" description="Smf/DprA SLOG" evidence="2">
    <location>
        <begin position="98"/>
        <end position="303"/>
    </location>
</feature>
<evidence type="ECO:0000256" key="1">
    <source>
        <dbReference type="ARBA" id="ARBA00006525"/>
    </source>
</evidence>
<dbReference type="PANTHER" id="PTHR43022">
    <property type="entry name" value="PROTEIN SMF"/>
    <property type="match status" value="1"/>
</dbReference>
<accession>A0A971M6Z7</accession>
<dbReference type="PANTHER" id="PTHR43022:SF1">
    <property type="entry name" value="PROTEIN SMF"/>
    <property type="match status" value="1"/>
</dbReference>
<dbReference type="InterPro" id="IPR036388">
    <property type="entry name" value="WH-like_DNA-bd_sf"/>
</dbReference>
<name>A0A971M6Z7_9BACT</name>
<feature type="domain" description="DprA winged helix" evidence="3">
    <location>
        <begin position="317"/>
        <end position="370"/>
    </location>
</feature>
<dbReference type="InterPro" id="IPR057666">
    <property type="entry name" value="DrpA_SLOG"/>
</dbReference>
<sequence length="375" mass="41934">MYIGVKKVERRDGQERREEKRFFDMDEKLALIALQRLNGLGRATKKQLVEEFDTLGPLFAGKARALFGKDITGKLRAFNGWEDIDRDLMRLERMGVHVLTIKDEDYPLQLRTIPDAPVVLYKKGMLRCGPDTIAVVGSRRASFESRNIAEKIAQTLSSLGITVISGLARGIDTAAHKGALKEKGKSVGVLGCGIDITYPAENRWLFDKMAEEGTILTEYSPGERPLRHHFPERNRIIAGLSRGVLVVEASQRSGSLITARLALEYGREVMAIPGSIFDKGYKGANSLIKQGARLIDGIEDIIAACFPKIEIKRNKQVDLNDDESYIYSIIGFEKVHVDEVIDKSRMDTRRVMAILTSLEIKEAIRAIPGGFFLRK</sequence>
<dbReference type="Pfam" id="PF17782">
    <property type="entry name" value="WHD_DprA"/>
    <property type="match status" value="1"/>
</dbReference>
<dbReference type="SUPFAM" id="SSF102405">
    <property type="entry name" value="MCP/YpsA-like"/>
    <property type="match status" value="1"/>
</dbReference>
<dbReference type="GO" id="GO:0009294">
    <property type="term" value="P:DNA-mediated transformation"/>
    <property type="evidence" value="ECO:0007669"/>
    <property type="project" value="InterPro"/>
</dbReference>
<dbReference type="AlphaFoldDB" id="A0A971M6Z7"/>
<dbReference type="InterPro" id="IPR003488">
    <property type="entry name" value="DprA"/>
</dbReference>
<proteinExistence type="inferred from homology"/>
<gene>
    <name evidence="4" type="primary">dprA</name>
    <name evidence="4" type="ORF">GXY80_14705</name>
</gene>
<evidence type="ECO:0000313" key="4">
    <source>
        <dbReference type="EMBL" id="NLW36705.1"/>
    </source>
</evidence>
<dbReference type="EMBL" id="JAAYEE010000285">
    <property type="protein sequence ID" value="NLW36705.1"/>
    <property type="molecule type" value="Genomic_DNA"/>
</dbReference>
<dbReference type="InterPro" id="IPR041614">
    <property type="entry name" value="DprA_WH"/>
</dbReference>
<dbReference type="Gene3D" id="1.10.10.10">
    <property type="entry name" value="Winged helix-like DNA-binding domain superfamily/Winged helix DNA-binding domain"/>
    <property type="match status" value="1"/>
</dbReference>
<dbReference type="Proteomes" id="UP000777265">
    <property type="component" value="Unassembled WGS sequence"/>
</dbReference>